<keyword evidence="6" id="KW-1185">Reference proteome</keyword>
<comment type="pathway">
    <text evidence="2">Cofactor biosynthesis; molybdopterin biosynthesis.</text>
</comment>
<evidence type="ECO:0000256" key="1">
    <source>
        <dbReference type="ARBA" id="ARBA00003487"/>
    </source>
</evidence>
<dbReference type="SMART" id="SM00852">
    <property type="entry name" value="MoCF_biosynth"/>
    <property type="match status" value="1"/>
</dbReference>
<dbReference type="InterPro" id="IPR001453">
    <property type="entry name" value="MoaB/Mog_dom"/>
</dbReference>
<dbReference type="InterPro" id="IPR051920">
    <property type="entry name" value="MPT_Adenylyltrnsfr/MoaC-Rel"/>
</dbReference>
<comment type="function">
    <text evidence="1">May be involved in the biosynthesis of molybdopterin.</text>
</comment>
<evidence type="ECO:0000256" key="3">
    <source>
        <dbReference type="ARBA" id="ARBA00023150"/>
    </source>
</evidence>
<reference evidence="5" key="1">
    <citation type="submission" date="2020-08" db="EMBL/GenBank/DDBJ databases">
        <authorList>
            <person name="Uke A."/>
            <person name="Chhe C."/>
            <person name="Baramee S."/>
            <person name="Kosugi A."/>
        </authorList>
    </citation>
    <scope>NUCLEOTIDE SEQUENCE</scope>
    <source>
        <strain evidence="5">DA-C8</strain>
    </source>
</reference>
<proteinExistence type="predicted"/>
<dbReference type="Pfam" id="PF00994">
    <property type="entry name" value="MoCF_biosynth"/>
    <property type="match status" value="1"/>
</dbReference>
<dbReference type="NCBIfam" id="TIGR00177">
    <property type="entry name" value="molyb_syn"/>
    <property type="match status" value="1"/>
</dbReference>
<evidence type="ECO:0000313" key="5">
    <source>
        <dbReference type="EMBL" id="GFR37072.1"/>
    </source>
</evidence>
<dbReference type="PANTHER" id="PTHR43764">
    <property type="entry name" value="MOLYBDENUM COFACTOR BIOSYNTHESIS"/>
    <property type="match status" value="1"/>
</dbReference>
<dbReference type="PANTHER" id="PTHR43764:SF1">
    <property type="entry name" value="MOLYBDOPTERIN MOLYBDOTRANSFERASE"/>
    <property type="match status" value="1"/>
</dbReference>
<dbReference type="InterPro" id="IPR008284">
    <property type="entry name" value="MoCF_biosynth_CS"/>
</dbReference>
<dbReference type="AlphaFoldDB" id="A0A916VEC0"/>
<dbReference type="InterPro" id="IPR036425">
    <property type="entry name" value="MoaB/Mog-like_dom_sf"/>
</dbReference>
<feature type="domain" description="MoaB/Mog" evidence="4">
    <location>
        <begin position="6"/>
        <end position="151"/>
    </location>
</feature>
<organism evidence="5 6">
    <name type="scientific">Insulibacter thermoxylanivorax</name>
    <dbReference type="NCBI Taxonomy" id="2749268"/>
    <lineage>
        <taxon>Bacteria</taxon>
        <taxon>Bacillati</taxon>
        <taxon>Bacillota</taxon>
        <taxon>Bacilli</taxon>
        <taxon>Bacillales</taxon>
        <taxon>Paenibacillaceae</taxon>
        <taxon>Insulibacter</taxon>
    </lineage>
</organism>
<evidence type="ECO:0000313" key="6">
    <source>
        <dbReference type="Proteomes" id="UP000654993"/>
    </source>
</evidence>
<dbReference type="Proteomes" id="UP000654993">
    <property type="component" value="Unassembled WGS sequence"/>
</dbReference>
<dbReference type="PROSITE" id="PS01078">
    <property type="entry name" value="MOCF_BIOSYNTHESIS_1"/>
    <property type="match status" value="1"/>
</dbReference>
<keyword evidence="3" id="KW-0501">Molybdenum cofactor biosynthesis</keyword>
<dbReference type="GO" id="GO:0006777">
    <property type="term" value="P:Mo-molybdopterin cofactor biosynthetic process"/>
    <property type="evidence" value="ECO:0007669"/>
    <property type="project" value="UniProtKB-KW"/>
</dbReference>
<protein>
    <submittedName>
        <fullName evidence="5">Molybdenum cofactor biosynthesis protein</fullName>
    </submittedName>
</protein>
<evidence type="ECO:0000256" key="2">
    <source>
        <dbReference type="ARBA" id="ARBA00005046"/>
    </source>
</evidence>
<dbReference type="RefSeq" id="WP_200965374.1">
    <property type="nucleotide sequence ID" value="NZ_BMAQ01000003.1"/>
</dbReference>
<dbReference type="EMBL" id="BMAQ01000003">
    <property type="protein sequence ID" value="GFR37072.1"/>
    <property type="molecule type" value="Genomic_DNA"/>
</dbReference>
<gene>
    <name evidence="5" type="ORF">PRECH8_03680</name>
</gene>
<comment type="caution">
    <text evidence="5">The sequence shown here is derived from an EMBL/GenBank/DDBJ whole genome shotgun (WGS) entry which is preliminary data.</text>
</comment>
<evidence type="ECO:0000259" key="4">
    <source>
        <dbReference type="SMART" id="SM00852"/>
    </source>
</evidence>
<reference evidence="5" key="2">
    <citation type="journal article" date="2021" name="Data Brief">
        <title>Draft genome sequence data of the facultative, thermophilic, xylanolytic bacterium Paenibacillus sp. strain DA-C8.</title>
        <authorList>
            <person name="Chhe C."/>
            <person name="Uke A."/>
            <person name="Baramee S."/>
            <person name="Ungkulpasvich U."/>
            <person name="Tachaapaikoon C."/>
            <person name="Pason P."/>
            <person name="Waeonukul R."/>
            <person name="Ratanakhanokchai K."/>
            <person name="Kosugi A."/>
        </authorList>
    </citation>
    <scope>NUCLEOTIDE SEQUENCE</scope>
    <source>
        <strain evidence="5">DA-C8</strain>
    </source>
</reference>
<sequence length="162" mass="17747">MRWKAAILTASDRGVQREKEDAGVQIIREMVEEDLNGTVVETRIVPDEMDEITAALIEMVDYYDADLILTTGGTGLGPRDVTPEATARVIERRVPGIAEAMRAAGLQHTKQAMLWRGICGIRGRTLILNLPDHPKWVYVGLAAVLDILPEGLQCLTAADDTP</sequence>
<accession>A0A916VEC0</accession>
<name>A0A916VEC0_9BACL</name>
<dbReference type="SUPFAM" id="SSF53218">
    <property type="entry name" value="Molybdenum cofactor biosynthesis proteins"/>
    <property type="match status" value="1"/>
</dbReference>
<dbReference type="Gene3D" id="3.40.980.10">
    <property type="entry name" value="MoaB/Mog-like domain"/>
    <property type="match status" value="1"/>
</dbReference>
<dbReference type="CDD" id="cd00886">
    <property type="entry name" value="MogA_MoaB"/>
    <property type="match status" value="1"/>
</dbReference>